<dbReference type="Gene3D" id="2.40.30.10">
    <property type="entry name" value="Translation factors"/>
    <property type="match status" value="1"/>
</dbReference>
<keyword evidence="2" id="KW-0547">Nucleotide-binding</keyword>
<dbReference type="GO" id="GO:0032790">
    <property type="term" value="P:ribosome disassembly"/>
    <property type="evidence" value="ECO:0007669"/>
    <property type="project" value="TreeGrafter"/>
</dbReference>
<dbReference type="Pfam" id="PF00679">
    <property type="entry name" value="EFG_C"/>
    <property type="match status" value="1"/>
</dbReference>
<dbReference type="InterPro" id="IPR009000">
    <property type="entry name" value="Transl_B-barrel_sf"/>
</dbReference>
<dbReference type="InterPro" id="IPR041095">
    <property type="entry name" value="EFG_II"/>
</dbReference>
<dbReference type="InterPro" id="IPR009022">
    <property type="entry name" value="EFG_III"/>
</dbReference>
<dbReference type="GO" id="GO:0003746">
    <property type="term" value="F:translation elongation factor activity"/>
    <property type="evidence" value="ECO:0007669"/>
    <property type="project" value="UniProtKB-KW"/>
</dbReference>
<dbReference type="SMART" id="SM00838">
    <property type="entry name" value="EFG_C"/>
    <property type="match status" value="1"/>
</dbReference>
<organism evidence="9 10">
    <name type="scientific">Limibacillus halophilus</name>
    <dbReference type="NCBI Taxonomy" id="1579333"/>
    <lineage>
        <taxon>Bacteria</taxon>
        <taxon>Pseudomonadati</taxon>
        <taxon>Pseudomonadota</taxon>
        <taxon>Alphaproteobacteria</taxon>
        <taxon>Rhodospirillales</taxon>
        <taxon>Rhodovibrionaceae</taxon>
        <taxon>Limibacillus</taxon>
    </lineage>
</organism>
<dbReference type="EMBL" id="JACHXA010000003">
    <property type="protein sequence ID" value="MBB3065314.1"/>
    <property type="molecule type" value="Genomic_DNA"/>
</dbReference>
<keyword evidence="10" id="KW-1185">Reference proteome</keyword>
<dbReference type="GO" id="GO:0097216">
    <property type="term" value="F:guanosine tetraphosphate binding"/>
    <property type="evidence" value="ECO:0007669"/>
    <property type="project" value="UniProtKB-ARBA"/>
</dbReference>
<dbReference type="InterPro" id="IPR035647">
    <property type="entry name" value="EFG_III/V"/>
</dbReference>
<dbReference type="Proteomes" id="UP000581135">
    <property type="component" value="Unassembled WGS sequence"/>
</dbReference>
<dbReference type="PANTHER" id="PTHR43261:SF7">
    <property type="entry name" value="ELONGATION FACTOR G-LIKE PROTEIN"/>
    <property type="match status" value="1"/>
</dbReference>
<dbReference type="SUPFAM" id="SSF50447">
    <property type="entry name" value="Translation proteins"/>
    <property type="match status" value="1"/>
</dbReference>
<dbReference type="GO" id="GO:0003924">
    <property type="term" value="F:GTPase activity"/>
    <property type="evidence" value="ECO:0007669"/>
    <property type="project" value="InterPro"/>
</dbReference>
<dbReference type="Gene3D" id="3.30.70.870">
    <property type="entry name" value="Elongation Factor G (Translational Gtpase), domain 3"/>
    <property type="match status" value="1"/>
</dbReference>
<dbReference type="Gene3D" id="3.40.50.300">
    <property type="entry name" value="P-loop containing nucleotide triphosphate hydrolases"/>
    <property type="match status" value="1"/>
</dbReference>
<keyword evidence="4" id="KW-0648">Protein biosynthesis</keyword>
<dbReference type="GO" id="GO:0005525">
    <property type="term" value="F:GTP binding"/>
    <property type="evidence" value="ECO:0007669"/>
    <property type="project" value="UniProtKB-KW"/>
</dbReference>
<sequence length="680" mass="74699">MPNSESPGKAQSGPRCAAIVGSYGSGKTTLLESLLHAAGAIPRRGSVKDGATVGDASAEARSHGMSTELNFAHCSFLGETWHLIDAPGSVELLELSYQALLVADVVVVVTEPNLDRLAILAPLFKFMDSHNIPHVVYVNKMDKSDLRARDLMAGLQEVSEKPLVLRQVPIRDGEAVTGFVDLVSERAYAYREGQPSDLIEMPDEMRDREGEARQELLESLADFDDDLLEQLLEDKIPATQEVYQQLAADLRQDLIVPVFLGSAERENGVTRLWKALRHEAPEAATTAKRLSLEGKGSYLASVLATQHHPHTGKLSMARVWRGPLAEGANVVGERLSGLYRVMGGETEKLARAESGDLVALGRRDNLVTGALFDETNITYPDVLKPESPEPVYAVAVEPENRQDEVKLTAGLAKLAEEDPSISSIMREDTGQLLLRGQGEVHLKLAVERLKNKFNVAVRTDRPQTGYKETIRRSADHHSRYKRQSGGHGQFADIKIRIKPRERGSGFQFSDSVVGGSVPRNYIPAVESGVRESLVRGPLGFQVVDLEVELYDGQHHSVDSSDQAFKICGRQAITDALVECDPVLLEPIHLVTISVPQSFTNRIHGLISSRRGQILGFDGKAGWTGWDDHQAYMPESELQDLIIELRSLTQGTAYFTAVFDHLQELQGRLADQVVQARQAAQ</sequence>
<dbReference type="SUPFAM" id="SSF54211">
    <property type="entry name" value="Ribosomal protein S5 domain 2-like"/>
    <property type="match status" value="1"/>
</dbReference>
<evidence type="ECO:0000259" key="7">
    <source>
        <dbReference type="SMART" id="SM00838"/>
    </source>
</evidence>
<dbReference type="InterPro" id="IPR047872">
    <property type="entry name" value="EFG_IV"/>
</dbReference>
<dbReference type="Pfam" id="PF00009">
    <property type="entry name" value="GTP_EFTU"/>
    <property type="match status" value="1"/>
</dbReference>
<gene>
    <name evidence="9" type="ORF">FHR98_001593</name>
</gene>
<dbReference type="FunFam" id="3.30.70.870:FF:000002">
    <property type="entry name" value="Translation elongation factor 2"/>
    <property type="match status" value="1"/>
</dbReference>
<feature type="domain" description="Translation elongation factor EFG/EF2" evidence="8">
    <location>
        <begin position="463"/>
        <end position="580"/>
    </location>
</feature>
<evidence type="ECO:0000256" key="5">
    <source>
        <dbReference type="ARBA" id="ARBA00023134"/>
    </source>
</evidence>
<dbReference type="InterPro" id="IPR020568">
    <property type="entry name" value="Ribosomal_Su5_D2-typ_SF"/>
</dbReference>
<keyword evidence="3 9" id="KW-0251">Elongation factor</keyword>
<dbReference type="InterPro" id="IPR005517">
    <property type="entry name" value="Transl_elong_EFG/EF2_IV"/>
</dbReference>
<dbReference type="CDD" id="cd04170">
    <property type="entry name" value="EF-G_bact"/>
    <property type="match status" value="1"/>
</dbReference>
<dbReference type="NCBIfam" id="NF009379">
    <property type="entry name" value="PRK12740.1-3"/>
    <property type="match status" value="1"/>
</dbReference>
<dbReference type="Gene3D" id="3.30.70.240">
    <property type="match status" value="1"/>
</dbReference>
<evidence type="ECO:0000313" key="10">
    <source>
        <dbReference type="Proteomes" id="UP000581135"/>
    </source>
</evidence>
<protein>
    <recommendedName>
        <fullName evidence="1">Elongation factor G</fullName>
    </recommendedName>
</protein>
<comment type="function">
    <text evidence="6">Catalyzes the GTP-dependent ribosomal translocation step during translation elongation. During this step, the ribosome changes from the pre-translocational (PRE) to the post-translocational (POST) state as the newly formed A-site-bound peptidyl-tRNA and P-site-bound deacylated tRNA move to the P and E sites, respectively. Catalyzes the coordinated movement of the two tRNA molecules, the mRNA and conformational changes in the ribosome.</text>
</comment>
<dbReference type="InterPro" id="IPR014721">
    <property type="entry name" value="Ribsml_uS5_D2-typ_fold_subgr"/>
</dbReference>
<dbReference type="InterPro" id="IPR035649">
    <property type="entry name" value="EFG_V"/>
</dbReference>
<comment type="caution">
    <text evidence="9">The sequence shown here is derived from an EMBL/GenBank/DDBJ whole genome shotgun (WGS) entry which is preliminary data.</text>
</comment>
<dbReference type="Pfam" id="PF14492">
    <property type="entry name" value="EFG_III"/>
    <property type="match status" value="1"/>
</dbReference>
<evidence type="ECO:0000256" key="6">
    <source>
        <dbReference type="ARBA" id="ARBA00024731"/>
    </source>
</evidence>
<accession>A0A839SUA1</accession>
<name>A0A839SUA1_9PROT</name>
<dbReference type="NCBIfam" id="NF009891">
    <property type="entry name" value="PRK13351.1-1"/>
    <property type="match status" value="1"/>
</dbReference>
<dbReference type="Gene3D" id="3.30.230.10">
    <property type="match status" value="1"/>
</dbReference>
<evidence type="ECO:0000256" key="1">
    <source>
        <dbReference type="ARBA" id="ARBA00017872"/>
    </source>
</evidence>
<dbReference type="InterPro" id="IPR000795">
    <property type="entry name" value="T_Tr_GTP-bd_dom"/>
</dbReference>
<evidence type="ECO:0000256" key="2">
    <source>
        <dbReference type="ARBA" id="ARBA00022741"/>
    </source>
</evidence>
<dbReference type="RefSeq" id="WP_183416119.1">
    <property type="nucleotide sequence ID" value="NZ_JACHXA010000003.1"/>
</dbReference>
<dbReference type="SMART" id="SM00889">
    <property type="entry name" value="EFG_IV"/>
    <property type="match status" value="1"/>
</dbReference>
<evidence type="ECO:0000256" key="3">
    <source>
        <dbReference type="ARBA" id="ARBA00022768"/>
    </source>
</evidence>
<evidence type="ECO:0000313" key="9">
    <source>
        <dbReference type="EMBL" id="MBB3065314.1"/>
    </source>
</evidence>
<feature type="domain" description="Elongation factor EFG" evidence="7">
    <location>
        <begin position="582"/>
        <end position="672"/>
    </location>
</feature>
<dbReference type="CDD" id="cd16262">
    <property type="entry name" value="EFG_III"/>
    <property type="match status" value="1"/>
</dbReference>
<dbReference type="CDD" id="cd03713">
    <property type="entry name" value="EFG_mtEFG_C"/>
    <property type="match status" value="1"/>
</dbReference>
<keyword evidence="5" id="KW-0342">GTP-binding</keyword>
<dbReference type="Pfam" id="PF03764">
    <property type="entry name" value="EFG_IV"/>
    <property type="match status" value="1"/>
</dbReference>
<dbReference type="AlphaFoldDB" id="A0A839SUA1"/>
<dbReference type="PANTHER" id="PTHR43261">
    <property type="entry name" value="TRANSLATION ELONGATION FACTOR G-RELATED"/>
    <property type="match status" value="1"/>
</dbReference>
<evidence type="ECO:0000259" key="8">
    <source>
        <dbReference type="SMART" id="SM00889"/>
    </source>
</evidence>
<dbReference type="InterPro" id="IPR027417">
    <property type="entry name" value="P-loop_NTPase"/>
</dbReference>
<dbReference type="SUPFAM" id="SSF52540">
    <property type="entry name" value="P-loop containing nucleoside triphosphate hydrolases"/>
    <property type="match status" value="1"/>
</dbReference>
<dbReference type="SUPFAM" id="SSF54980">
    <property type="entry name" value="EF-G C-terminal domain-like"/>
    <property type="match status" value="2"/>
</dbReference>
<evidence type="ECO:0000256" key="4">
    <source>
        <dbReference type="ARBA" id="ARBA00022917"/>
    </source>
</evidence>
<dbReference type="InterPro" id="IPR000640">
    <property type="entry name" value="EFG_V-like"/>
</dbReference>
<dbReference type="CDD" id="cd01434">
    <property type="entry name" value="EFG_mtEFG1_IV"/>
    <property type="match status" value="1"/>
</dbReference>
<reference evidence="9 10" key="1">
    <citation type="submission" date="2020-08" db="EMBL/GenBank/DDBJ databases">
        <title>Genomic Encyclopedia of Type Strains, Phase III (KMG-III): the genomes of soil and plant-associated and newly described type strains.</title>
        <authorList>
            <person name="Whitman W."/>
        </authorList>
    </citation>
    <scope>NUCLEOTIDE SEQUENCE [LARGE SCALE GENOMIC DNA]</scope>
    <source>
        <strain evidence="9 10">CECT 8803</strain>
    </source>
</reference>
<proteinExistence type="predicted"/>